<evidence type="ECO:0000313" key="4">
    <source>
        <dbReference type="Proteomes" id="UP001161247"/>
    </source>
</evidence>
<gene>
    <name evidence="3" type="ORF">OLC1_LOCUS2548</name>
</gene>
<name>A0AAV1C7D9_OLDCO</name>
<dbReference type="PANTHER" id="PTHR33710">
    <property type="entry name" value="BNAC02G09200D PROTEIN"/>
    <property type="match status" value="1"/>
</dbReference>
<dbReference type="PANTHER" id="PTHR33710:SF64">
    <property type="entry name" value="ENDONUCLEASE_EXONUCLEASE_PHOSPHATASE DOMAIN-CONTAINING PROTEIN"/>
    <property type="match status" value="1"/>
</dbReference>
<dbReference type="Gene3D" id="3.60.10.10">
    <property type="entry name" value="Endonuclease/exonuclease/phosphatase"/>
    <property type="match status" value="1"/>
</dbReference>
<dbReference type="InterPro" id="IPR005135">
    <property type="entry name" value="Endo/exonuclease/phosphatase"/>
</dbReference>
<feature type="region of interest" description="Disordered" evidence="1">
    <location>
        <begin position="218"/>
        <end position="255"/>
    </location>
</feature>
<sequence>MVGKQRRRGKVVEADVEQPEEETVTAMASSDKSSPKRVSSPNSNLLSIDEQSRGLELLCNQKIIQIGETSSLKVGTGEEAGARVSNVWEKGESTLKERMSRKLAFIEPQQVNDKMIAKIDRDEIKEKMDEMTLRRDRAGFARVLVEMEISGKMPEEIWFEDEDGILQEQKVRYEWQPVQCDKCKGYGHETTYCRKPTVQAWSPKQPVKQKEQEVCLVQTDKAPDKEKKQKQQVTEKDNQNQQSNEAGTVKNSQLDRGKAVEEIAQLVNEDAKGGKGDETESTCKGRILILWKKGEYQISNVQIGDQAIQCTVKNASRCFDLSIIYAHHQAQGRVELWNELMSRGSNNTRPWLVIGDFNSILRSDEKFGGVQGVSQDTGLFQMTIDQCELSEMKTQGAGFTWCNKQLGDKRIMSRLDRALVNKKWMDVFTDAVTWVKPAGLSDHSPLIITWGNAPKIKQKPFRFFNMWITHPEYEELIQEGWSAMVKGTKQHQLIQKLSPLKQQLKALNRRQYADVELQEISKRKNLEEVQQQL</sequence>
<accession>A0AAV1C7D9</accession>
<dbReference type="GO" id="GO:0003824">
    <property type="term" value="F:catalytic activity"/>
    <property type="evidence" value="ECO:0007669"/>
    <property type="project" value="InterPro"/>
</dbReference>
<feature type="compositionally biased region" description="Polar residues" evidence="1">
    <location>
        <begin position="239"/>
        <end position="252"/>
    </location>
</feature>
<dbReference type="InterPro" id="IPR036691">
    <property type="entry name" value="Endo/exonu/phosph_ase_sf"/>
</dbReference>
<feature type="domain" description="Endonuclease/exonuclease/phosphatase" evidence="2">
    <location>
        <begin position="325"/>
        <end position="443"/>
    </location>
</feature>
<feature type="compositionally biased region" description="Acidic residues" evidence="1">
    <location>
        <begin position="14"/>
        <end position="23"/>
    </location>
</feature>
<evidence type="ECO:0000256" key="1">
    <source>
        <dbReference type="SAM" id="MobiDB-lite"/>
    </source>
</evidence>
<dbReference type="AlphaFoldDB" id="A0AAV1C7D9"/>
<dbReference type="SUPFAM" id="SSF56219">
    <property type="entry name" value="DNase I-like"/>
    <property type="match status" value="1"/>
</dbReference>
<protein>
    <submittedName>
        <fullName evidence="3">OLC1v1025140C1</fullName>
    </submittedName>
</protein>
<proteinExistence type="predicted"/>
<evidence type="ECO:0000259" key="2">
    <source>
        <dbReference type="Pfam" id="PF03372"/>
    </source>
</evidence>
<organism evidence="3 4">
    <name type="scientific">Oldenlandia corymbosa var. corymbosa</name>
    <dbReference type="NCBI Taxonomy" id="529605"/>
    <lineage>
        <taxon>Eukaryota</taxon>
        <taxon>Viridiplantae</taxon>
        <taxon>Streptophyta</taxon>
        <taxon>Embryophyta</taxon>
        <taxon>Tracheophyta</taxon>
        <taxon>Spermatophyta</taxon>
        <taxon>Magnoliopsida</taxon>
        <taxon>eudicotyledons</taxon>
        <taxon>Gunneridae</taxon>
        <taxon>Pentapetalae</taxon>
        <taxon>asterids</taxon>
        <taxon>lamiids</taxon>
        <taxon>Gentianales</taxon>
        <taxon>Rubiaceae</taxon>
        <taxon>Rubioideae</taxon>
        <taxon>Spermacoceae</taxon>
        <taxon>Hedyotis-Oldenlandia complex</taxon>
        <taxon>Oldenlandia</taxon>
    </lineage>
</organism>
<dbReference type="EMBL" id="OX459118">
    <property type="protein sequence ID" value="CAI9090377.1"/>
    <property type="molecule type" value="Genomic_DNA"/>
</dbReference>
<dbReference type="Pfam" id="PF03372">
    <property type="entry name" value="Exo_endo_phos"/>
    <property type="match status" value="1"/>
</dbReference>
<feature type="compositionally biased region" description="Basic and acidic residues" evidence="1">
    <location>
        <begin position="221"/>
        <end position="238"/>
    </location>
</feature>
<dbReference type="Proteomes" id="UP001161247">
    <property type="component" value="Chromosome 1"/>
</dbReference>
<feature type="region of interest" description="Disordered" evidence="1">
    <location>
        <begin position="1"/>
        <end position="45"/>
    </location>
</feature>
<feature type="compositionally biased region" description="Low complexity" evidence="1">
    <location>
        <begin position="29"/>
        <end position="41"/>
    </location>
</feature>
<reference evidence="3" key="1">
    <citation type="submission" date="2023-03" db="EMBL/GenBank/DDBJ databases">
        <authorList>
            <person name="Julca I."/>
        </authorList>
    </citation>
    <scope>NUCLEOTIDE SEQUENCE</scope>
</reference>
<evidence type="ECO:0000313" key="3">
    <source>
        <dbReference type="EMBL" id="CAI9090377.1"/>
    </source>
</evidence>
<keyword evidence="4" id="KW-1185">Reference proteome</keyword>